<dbReference type="InterPro" id="IPR004682">
    <property type="entry name" value="TRAP_DctP"/>
</dbReference>
<protein>
    <submittedName>
        <fullName evidence="2">TRAP transporter substrate-binding protein</fullName>
    </submittedName>
</protein>
<proteinExistence type="predicted"/>
<gene>
    <name evidence="2" type="ORF">ACFO4O_08670</name>
</gene>
<dbReference type="Pfam" id="PF03480">
    <property type="entry name" value="DctP"/>
    <property type="match status" value="1"/>
</dbReference>
<dbReference type="InterPro" id="IPR038404">
    <property type="entry name" value="TRAP_DctP_sf"/>
</dbReference>
<dbReference type="PANTHER" id="PTHR33376:SF2">
    <property type="entry name" value="DICARBOXYLATE-BINDING PERIPLASMIC PROTEIN"/>
    <property type="match status" value="1"/>
</dbReference>
<organism evidence="2 3">
    <name type="scientific">Glaciecola siphonariae</name>
    <dbReference type="NCBI Taxonomy" id="521012"/>
    <lineage>
        <taxon>Bacteria</taxon>
        <taxon>Pseudomonadati</taxon>
        <taxon>Pseudomonadota</taxon>
        <taxon>Gammaproteobacteria</taxon>
        <taxon>Alteromonadales</taxon>
        <taxon>Alteromonadaceae</taxon>
        <taxon>Glaciecola</taxon>
    </lineage>
</organism>
<dbReference type="CDD" id="cd13671">
    <property type="entry name" value="PBP2_TRAP_SBP_like_3"/>
    <property type="match status" value="1"/>
</dbReference>
<dbReference type="EMBL" id="JBHSGU010000002">
    <property type="protein sequence ID" value="MFC4700226.1"/>
    <property type="molecule type" value="Genomic_DNA"/>
</dbReference>
<reference evidence="3" key="1">
    <citation type="journal article" date="2019" name="Int. J. Syst. Evol. Microbiol.">
        <title>The Global Catalogue of Microorganisms (GCM) 10K type strain sequencing project: providing services to taxonomists for standard genome sequencing and annotation.</title>
        <authorList>
            <consortium name="The Broad Institute Genomics Platform"/>
            <consortium name="The Broad Institute Genome Sequencing Center for Infectious Disease"/>
            <person name="Wu L."/>
            <person name="Ma J."/>
        </authorList>
    </citation>
    <scope>NUCLEOTIDE SEQUENCE [LARGE SCALE GENOMIC DNA]</scope>
    <source>
        <strain evidence="3">KACC 12507</strain>
    </source>
</reference>
<dbReference type="InterPro" id="IPR018389">
    <property type="entry name" value="DctP_fam"/>
</dbReference>
<dbReference type="RefSeq" id="WP_382407461.1">
    <property type="nucleotide sequence ID" value="NZ_JBHSGU010000002.1"/>
</dbReference>
<name>A0ABV9LUP0_9ALTE</name>
<dbReference type="SUPFAM" id="SSF53850">
    <property type="entry name" value="Periplasmic binding protein-like II"/>
    <property type="match status" value="1"/>
</dbReference>
<evidence type="ECO:0000313" key="2">
    <source>
        <dbReference type="EMBL" id="MFC4700226.1"/>
    </source>
</evidence>
<keyword evidence="3" id="KW-1185">Reference proteome</keyword>
<sequence>MAIRYKLLLSLLLLGVLISGIALFANVQTQNTTVLRLGHVVDLEHAMHKSLDYFKQQLHDISDGQMDVKIYASGQLGAERDLIELMQIGSLDMAQVSVGPVESFVPELQIFSLPYVFDDEDHFWRVVNSDLGQELLLSPLNVDLRGVAFFDAGSRSFYTCPKPIYTPDDLAGMKIRTMKSQSAVALMRELGSSATPISFGELYTALQQGVVDGAENSAITYYKARHYEICKNFTLDEHNTIPGIVMFSEKRWQGLSAQQQTWVQEAMDITVTYQRALWKADTEVALTNLKQAGVTIIYPDKAPFQERVESFKQSFKGTPVGDILDRIEAKR</sequence>
<dbReference type="NCBIfam" id="TIGR00787">
    <property type="entry name" value="dctP"/>
    <property type="match status" value="1"/>
</dbReference>
<evidence type="ECO:0000313" key="3">
    <source>
        <dbReference type="Proteomes" id="UP001595897"/>
    </source>
</evidence>
<evidence type="ECO:0000256" key="1">
    <source>
        <dbReference type="ARBA" id="ARBA00022729"/>
    </source>
</evidence>
<dbReference type="Proteomes" id="UP001595897">
    <property type="component" value="Unassembled WGS sequence"/>
</dbReference>
<accession>A0ABV9LUP0</accession>
<dbReference type="PANTHER" id="PTHR33376">
    <property type="match status" value="1"/>
</dbReference>
<dbReference type="NCBIfam" id="NF037995">
    <property type="entry name" value="TRAP_S1"/>
    <property type="match status" value="1"/>
</dbReference>
<keyword evidence="1" id="KW-0732">Signal</keyword>
<dbReference type="Gene3D" id="3.40.190.170">
    <property type="entry name" value="Bacterial extracellular solute-binding protein, family 7"/>
    <property type="match status" value="1"/>
</dbReference>
<comment type="caution">
    <text evidence="2">The sequence shown here is derived from an EMBL/GenBank/DDBJ whole genome shotgun (WGS) entry which is preliminary data.</text>
</comment>
<dbReference type="PIRSF" id="PIRSF006470">
    <property type="entry name" value="DctB"/>
    <property type="match status" value="1"/>
</dbReference>